<dbReference type="Proteomes" id="UP000018936">
    <property type="component" value="Unassembled WGS sequence"/>
</dbReference>
<dbReference type="PANTHER" id="PTHR24235:SF21">
    <property type="entry name" value="PROLACTIN RELEASING HORMONE RECEPTOR"/>
    <property type="match status" value="1"/>
</dbReference>
<feature type="transmembrane region" description="Helical" evidence="9">
    <location>
        <begin position="526"/>
        <end position="548"/>
    </location>
</feature>
<keyword evidence="12" id="KW-1185">Reference proteome</keyword>
<keyword evidence="4 8" id="KW-0297">G-protein coupled receptor</keyword>
<dbReference type="OrthoDB" id="5975336at2759"/>
<feature type="transmembrane region" description="Helical" evidence="9">
    <location>
        <begin position="400"/>
        <end position="424"/>
    </location>
</feature>
<dbReference type="FunFam" id="1.20.1070.10:FF:000324">
    <property type="entry name" value="Uncharacterized protein"/>
    <property type="match status" value="1"/>
</dbReference>
<dbReference type="PANTHER" id="PTHR24235">
    <property type="entry name" value="NEUROPEPTIDE Y RECEPTOR"/>
    <property type="match status" value="1"/>
</dbReference>
<evidence type="ECO:0000256" key="1">
    <source>
        <dbReference type="ARBA" id="ARBA00004141"/>
    </source>
</evidence>
<evidence type="ECO:0000256" key="4">
    <source>
        <dbReference type="ARBA" id="ARBA00023040"/>
    </source>
</evidence>
<dbReference type="Pfam" id="PF00001">
    <property type="entry name" value="7tm_1"/>
    <property type="match status" value="2"/>
</dbReference>
<dbReference type="CDD" id="cd15394">
    <property type="entry name" value="7tmA_PrRP_R"/>
    <property type="match status" value="2"/>
</dbReference>
<dbReference type="FunFam" id="1.20.1070.10:FF:000291">
    <property type="entry name" value="Predicted protein"/>
    <property type="match status" value="1"/>
</dbReference>
<dbReference type="Gene3D" id="1.20.1070.10">
    <property type="entry name" value="Rhodopsin 7-helix transmembrane proteins"/>
    <property type="match status" value="2"/>
</dbReference>
<comment type="similarity">
    <text evidence="8">Belongs to the G-protein coupled receptor 1 family.</text>
</comment>
<feature type="transmembrane region" description="Helical" evidence="9">
    <location>
        <begin position="364"/>
        <end position="388"/>
    </location>
</feature>
<evidence type="ECO:0000256" key="7">
    <source>
        <dbReference type="ARBA" id="ARBA00023224"/>
    </source>
</evidence>
<keyword evidence="5 9" id="KW-0472">Membrane</keyword>
<organism evidence="11 12">
    <name type="scientific">Ophiophagus hannah</name>
    <name type="common">King cobra</name>
    <name type="synonym">Naja hannah</name>
    <dbReference type="NCBI Taxonomy" id="8665"/>
    <lineage>
        <taxon>Eukaryota</taxon>
        <taxon>Metazoa</taxon>
        <taxon>Chordata</taxon>
        <taxon>Craniata</taxon>
        <taxon>Vertebrata</taxon>
        <taxon>Euteleostomi</taxon>
        <taxon>Lepidosauria</taxon>
        <taxon>Squamata</taxon>
        <taxon>Bifurcata</taxon>
        <taxon>Unidentata</taxon>
        <taxon>Episquamata</taxon>
        <taxon>Toxicofera</taxon>
        <taxon>Serpentes</taxon>
        <taxon>Colubroidea</taxon>
        <taxon>Elapidae</taxon>
        <taxon>Elapinae</taxon>
        <taxon>Ophiophagus</taxon>
    </lineage>
</organism>
<accession>V8NYQ4</accession>
<dbReference type="GO" id="GO:0005886">
    <property type="term" value="C:plasma membrane"/>
    <property type="evidence" value="ECO:0007669"/>
    <property type="project" value="TreeGrafter"/>
</dbReference>
<keyword evidence="6 8" id="KW-0675">Receptor</keyword>
<evidence type="ECO:0000256" key="6">
    <source>
        <dbReference type="ARBA" id="ARBA00023170"/>
    </source>
</evidence>
<evidence type="ECO:0000256" key="5">
    <source>
        <dbReference type="ARBA" id="ARBA00023136"/>
    </source>
</evidence>
<dbReference type="PROSITE" id="PS00237">
    <property type="entry name" value="G_PROTEIN_RECEP_F1_1"/>
    <property type="match status" value="2"/>
</dbReference>
<evidence type="ECO:0000256" key="9">
    <source>
        <dbReference type="SAM" id="Phobius"/>
    </source>
</evidence>
<reference evidence="11 12" key="1">
    <citation type="journal article" date="2013" name="Proc. Natl. Acad. Sci. U.S.A.">
        <title>The king cobra genome reveals dynamic gene evolution and adaptation in the snake venom system.</title>
        <authorList>
            <person name="Vonk F.J."/>
            <person name="Casewell N.R."/>
            <person name="Henkel C.V."/>
            <person name="Heimberg A.M."/>
            <person name="Jansen H.J."/>
            <person name="McCleary R.J."/>
            <person name="Kerkkamp H.M."/>
            <person name="Vos R.A."/>
            <person name="Guerreiro I."/>
            <person name="Calvete J.J."/>
            <person name="Wuster W."/>
            <person name="Woods A.E."/>
            <person name="Logan J.M."/>
            <person name="Harrison R.A."/>
            <person name="Castoe T.A."/>
            <person name="de Koning A.P."/>
            <person name="Pollock D.D."/>
            <person name="Yandell M."/>
            <person name="Calderon D."/>
            <person name="Renjifo C."/>
            <person name="Currier R.B."/>
            <person name="Salgado D."/>
            <person name="Pla D."/>
            <person name="Sanz L."/>
            <person name="Hyder A.S."/>
            <person name="Ribeiro J.M."/>
            <person name="Arntzen J.W."/>
            <person name="van den Thillart G.E."/>
            <person name="Boetzer M."/>
            <person name="Pirovano W."/>
            <person name="Dirks R.P."/>
            <person name="Spaink H.P."/>
            <person name="Duboule D."/>
            <person name="McGlinn E."/>
            <person name="Kini R.M."/>
            <person name="Richardson M.K."/>
        </authorList>
    </citation>
    <scope>NUCLEOTIDE SEQUENCE</scope>
    <source>
        <tissue evidence="11">Blood</tissue>
    </source>
</reference>
<feature type="non-terminal residue" evidence="11">
    <location>
        <position position="1"/>
    </location>
</feature>
<dbReference type="PRINTS" id="PR00237">
    <property type="entry name" value="GPCRRHODOPSN"/>
</dbReference>
<dbReference type="GO" id="GO:0043005">
    <property type="term" value="C:neuron projection"/>
    <property type="evidence" value="ECO:0007669"/>
    <property type="project" value="TreeGrafter"/>
</dbReference>
<evidence type="ECO:0000313" key="11">
    <source>
        <dbReference type="EMBL" id="ETE66813.1"/>
    </source>
</evidence>
<dbReference type="GO" id="GO:0042923">
    <property type="term" value="F:neuropeptide binding"/>
    <property type="evidence" value="ECO:0007669"/>
    <property type="project" value="TreeGrafter"/>
</dbReference>
<feature type="transmembrane region" description="Helical" evidence="9">
    <location>
        <begin position="79"/>
        <end position="103"/>
    </location>
</feature>
<dbReference type="EMBL" id="AZIM01001469">
    <property type="protein sequence ID" value="ETE66813.1"/>
    <property type="molecule type" value="Genomic_DNA"/>
</dbReference>
<feature type="transmembrane region" description="Helical" evidence="9">
    <location>
        <begin position="109"/>
        <end position="138"/>
    </location>
</feature>
<feature type="domain" description="G-protein coupled receptors family 1 profile" evidence="10">
    <location>
        <begin position="379"/>
        <end position="637"/>
    </location>
</feature>
<comment type="caution">
    <text evidence="11">The sequence shown here is derived from an EMBL/GenBank/DDBJ whole genome shotgun (WGS) entry which is preliminary data.</text>
</comment>
<evidence type="ECO:0000256" key="8">
    <source>
        <dbReference type="RuleBase" id="RU000688"/>
    </source>
</evidence>
<feature type="transmembrane region" description="Helical" evidence="9">
    <location>
        <begin position="42"/>
        <end position="67"/>
    </location>
</feature>
<evidence type="ECO:0000259" key="10">
    <source>
        <dbReference type="PROSITE" id="PS50262"/>
    </source>
</evidence>
<feature type="transmembrane region" description="Helical" evidence="9">
    <location>
        <begin position="477"/>
        <end position="498"/>
    </location>
</feature>
<feature type="transmembrane region" description="Helical" evidence="9">
    <location>
        <begin position="614"/>
        <end position="640"/>
    </location>
</feature>
<proteinExistence type="inferred from homology"/>
<feature type="transmembrane region" description="Helical" evidence="9">
    <location>
        <begin position="159"/>
        <end position="181"/>
    </location>
</feature>
<dbReference type="AlphaFoldDB" id="V8NYQ4"/>
<dbReference type="InterPro" id="IPR000276">
    <property type="entry name" value="GPCR_Rhodpsn"/>
</dbReference>
<sequence length="672" mass="77362">MYGSFEGSSILPTNTTAVALNSSMNGTNIFFQGLQLVQRLKLLIILLYTGVVIIGMVGNCLLVHVILHVKKMHNVTNFLIGNLALSDVAMCTTCVPLTLAYVFEPRGWIFGSTMCYFVYFMQPVTVYVSIFTLVTIAVDRYIVIIHPLRRRVSLQLSAYMILFIWILSCCLALPAMAHTYYVELDKQGVILCEEFWGEQEHQRQTYALGLLLTTYFFPLLTILISYIKISLKLKNRVMPGSVTKNQADWDRARRKRTFCLLVMVVVVFGVCWLPLHAFNFIRDINTHAIDAYYFSLIQLVCHWFAMSSACYNPFIYAWLHDSFREELKKLLVWPRRVVPSGQSATSNTSSLFLGLQLVQFFKPLIIPCYSLVVFVGIIGNYLLIYVICKTKKMHNVTNFLVGNLAFSDMLMCATCVPLTLAYAFEPRGWIYGRFMCYFVFLMQPVTVFVSVFTLTVIAVDRYFAMVYPLQRRLTISICVYILAGIWLLSCILAAPALVRTYHAEFPELDFSICEEFWFHRKRDRLAYAYSTLILTYVLPLMVISVSYLRISVKLKNRVVPGNVTQSQAECDRAKRRKTFRLLVLVVTAFGVCWLPLHLFNVIKDVEIRLIDKQYFNLIQLICHWFAMMSACTNAFLYAWLHDRFRGELKKMFAWRHKKTAPATNCIAASMAL</sequence>
<evidence type="ECO:0000313" key="12">
    <source>
        <dbReference type="Proteomes" id="UP000018936"/>
    </source>
</evidence>
<keyword evidence="2 8" id="KW-0812">Transmembrane</keyword>
<dbReference type="PROSITE" id="PS50262">
    <property type="entry name" value="G_PROTEIN_RECEP_F1_2"/>
    <property type="match status" value="2"/>
</dbReference>
<protein>
    <submittedName>
        <fullName evidence="11">Prolactin-releasing peptide receptor</fullName>
    </submittedName>
</protein>
<dbReference type="InterPro" id="IPR001402">
    <property type="entry name" value="Prolrel_pep_rcpt"/>
</dbReference>
<dbReference type="GO" id="GO:0004983">
    <property type="term" value="F:neuropeptide Y receptor activity"/>
    <property type="evidence" value="ECO:0007669"/>
    <property type="project" value="InterPro"/>
</dbReference>
<feature type="transmembrane region" description="Helical" evidence="9">
    <location>
        <begin position="258"/>
        <end position="281"/>
    </location>
</feature>
<dbReference type="SMART" id="SM01381">
    <property type="entry name" value="7TM_GPCR_Srsx"/>
    <property type="match status" value="1"/>
</dbReference>
<comment type="subcellular location">
    <subcellularLocation>
        <location evidence="1">Membrane</location>
        <topology evidence="1">Multi-pass membrane protein</topology>
    </subcellularLocation>
</comment>
<gene>
    <name evidence="11" type="primary">PRLHR</name>
    <name evidence="11" type="ORF">L345_07405</name>
</gene>
<evidence type="ECO:0000256" key="2">
    <source>
        <dbReference type="ARBA" id="ARBA00022692"/>
    </source>
</evidence>
<feature type="transmembrane region" description="Helical" evidence="9">
    <location>
        <begin position="581"/>
        <end position="602"/>
    </location>
</feature>
<evidence type="ECO:0000256" key="3">
    <source>
        <dbReference type="ARBA" id="ARBA00022989"/>
    </source>
</evidence>
<keyword evidence="7 8" id="KW-0807">Transducer</keyword>
<keyword evidence="3 9" id="KW-1133">Transmembrane helix</keyword>
<dbReference type="PRINTS" id="PR01018">
    <property type="entry name" value="PRPRECEPTOR"/>
</dbReference>
<feature type="transmembrane region" description="Helical" evidence="9">
    <location>
        <begin position="206"/>
        <end position="227"/>
    </location>
</feature>
<name>V8NYQ4_OPHHA</name>
<feature type="transmembrane region" description="Helical" evidence="9">
    <location>
        <begin position="430"/>
        <end position="457"/>
    </location>
</feature>
<dbReference type="InterPro" id="IPR017452">
    <property type="entry name" value="GPCR_Rhodpsn_7TM"/>
</dbReference>
<feature type="domain" description="G-protein coupled receptors family 1 profile" evidence="10">
    <location>
        <begin position="58"/>
        <end position="316"/>
    </location>
</feature>
<dbReference type="SUPFAM" id="SSF81321">
    <property type="entry name" value="Family A G protein-coupled receptor-like"/>
    <property type="match status" value="2"/>
</dbReference>